<comment type="similarity">
    <text evidence="2">Belongs to the UDP-glucose/GDP-mannose dehydrogenase family.</text>
</comment>
<comment type="pathway">
    <text evidence="1">Nucleotide-sugar biosynthesis; UDP-alpha-D-glucuronate biosynthesis; UDP-alpha-D-glucuronate from UDP-alpha-D-glucose: step 1/1.</text>
</comment>
<name>A0A9W4RMW2_9PEZI</name>
<dbReference type="PIRSF" id="PIRSF500134">
    <property type="entry name" value="UDPglc_DH_bac"/>
    <property type="match status" value="1"/>
</dbReference>
<dbReference type="InterPro" id="IPR008927">
    <property type="entry name" value="6-PGluconate_DH-like_C_sf"/>
</dbReference>
<dbReference type="Pfam" id="PF03720">
    <property type="entry name" value="UDPG_MGDP_dh_C"/>
    <property type="match status" value="1"/>
</dbReference>
<feature type="binding site" evidence="8">
    <location>
        <position position="282"/>
    </location>
    <ligand>
        <name>substrate</name>
    </ligand>
</feature>
<dbReference type="InterPro" id="IPR014027">
    <property type="entry name" value="UDP-Glc/GDP-Man_DH_C"/>
</dbReference>
<dbReference type="GO" id="GO:0000271">
    <property type="term" value="P:polysaccharide biosynthetic process"/>
    <property type="evidence" value="ECO:0007669"/>
    <property type="project" value="InterPro"/>
</dbReference>
<dbReference type="EC" id="1.1.1.22" evidence="3"/>
<keyword evidence="12" id="KW-1185">Reference proteome</keyword>
<feature type="binding site" evidence="9">
    <location>
        <position position="288"/>
    </location>
    <ligand>
        <name>NAD(+)</name>
        <dbReference type="ChEBI" id="CHEBI:57540"/>
    </ligand>
</feature>
<feature type="binding site" evidence="9">
    <location>
        <position position="44"/>
    </location>
    <ligand>
        <name>NAD(+)</name>
        <dbReference type="ChEBI" id="CHEBI:57540"/>
    </ligand>
</feature>
<dbReference type="AlphaFoldDB" id="A0A9W4RMW2"/>
<dbReference type="InterPro" id="IPR028356">
    <property type="entry name" value="UDPglc_DH_euk"/>
</dbReference>
<dbReference type="SMART" id="SM00984">
    <property type="entry name" value="UDPG_MGDP_dh_C"/>
    <property type="match status" value="1"/>
</dbReference>
<dbReference type="Pfam" id="PF00984">
    <property type="entry name" value="UDPG_MGDP_dh"/>
    <property type="match status" value="1"/>
</dbReference>
<evidence type="ECO:0000256" key="4">
    <source>
        <dbReference type="ARBA" id="ARBA00023002"/>
    </source>
</evidence>
<dbReference type="EMBL" id="CAMGZC010000151">
    <property type="protein sequence ID" value="CAI0644207.1"/>
    <property type="molecule type" value="Genomic_DNA"/>
</dbReference>
<dbReference type="InterPro" id="IPR014026">
    <property type="entry name" value="UDP-Glc/GDP-Man_DH_dimer"/>
</dbReference>
<feature type="binding site" evidence="9">
    <location>
        <position position="352"/>
    </location>
    <ligand>
        <name>NAD(+)</name>
        <dbReference type="ChEBI" id="CHEBI:57540"/>
    </ligand>
</feature>
<accession>A0A9W4RMW2</accession>
<feature type="binding site" evidence="8">
    <location>
        <begin position="171"/>
        <end position="174"/>
    </location>
    <ligand>
        <name>substrate</name>
    </ligand>
</feature>
<evidence type="ECO:0000256" key="9">
    <source>
        <dbReference type="PIRSR" id="PIRSR500134-3"/>
    </source>
</evidence>
<dbReference type="InterPro" id="IPR036220">
    <property type="entry name" value="UDP-Glc/GDP-Man_DH_C_sf"/>
</dbReference>
<dbReference type="PIRSF" id="PIRSF000124">
    <property type="entry name" value="UDPglc_GDPman_dh"/>
    <property type="match status" value="1"/>
</dbReference>
<feature type="binding site" evidence="9">
    <location>
        <position position="97"/>
    </location>
    <ligand>
        <name>NAD(+)</name>
        <dbReference type="ChEBI" id="CHEBI:57540"/>
    </ligand>
</feature>
<feature type="binding site" evidence="8">
    <location>
        <position position="229"/>
    </location>
    <ligand>
        <name>substrate</name>
    </ligand>
</feature>
<dbReference type="SUPFAM" id="SSF48179">
    <property type="entry name" value="6-phosphogluconate dehydrogenase C-terminal domain-like"/>
    <property type="match status" value="1"/>
</dbReference>
<evidence type="ECO:0000256" key="6">
    <source>
        <dbReference type="ARBA" id="ARBA00047473"/>
    </source>
</evidence>
<proteinExistence type="inferred from homology"/>
<keyword evidence="4" id="KW-0560">Oxidoreductase</keyword>
<dbReference type="PANTHER" id="PTHR11374">
    <property type="entry name" value="UDP-GLUCOSE DEHYDROGENASE/UDP-MANNAC DEHYDROGENASE"/>
    <property type="match status" value="1"/>
</dbReference>
<evidence type="ECO:0000259" key="10">
    <source>
        <dbReference type="SMART" id="SM00984"/>
    </source>
</evidence>
<dbReference type="SUPFAM" id="SSF52413">
    <property type="entry name" value="UDP-glucose/GDP-mannose dehydrogenase C-terminal domain"/>
    <property type="match status" value="1"/>
</dbReference>
<dbReference type="PANTHER" id="PTHR11374:SF3">
    <property type="entry name" value="UDP-GLUCOSE 6-DEHYDROGENASE"/>
    <property type="match status" value="1"/>
</dbReference>
<feature type="binding site" evidence="9">
    <location>
        <position position="39"/>
    </location>
    <ligand>
        <name>NAD(+)</name>
        <dbReference type="ChEBI" id="CHEBI:57540"/>
    </ligand>
</feature>
<feature type="domain" description="UDP-glucose/GDP-mannose dehydrogenase C-terminal" evidence="10">
    <location>
        <begin position="338"/>
        <end position="467"/>
    </location>
</feature>
<evidence type="ECO:0000256" key="5">
    <source>
        <dbReference type="ARBA" id="ARBA00023027"/>
    </source>
</evidence>
<dbReference type="Gene3D" id="1.20.5.100">
    <property type="entry name" value="Cytochrome c1, transmembrane anchor, C-terminal"/>
    <property type="match status" value="1"/>
</dbReference>
<evidence type="ECO:0000256" key="3">
    <source>
        <dbReference type="ARBA" id="ARBA00012954"/>
    </source>
</evidence>
<evidence type="ECO:0000313" key="12">
    <source>
        <dbReference type="Proteomes" id="UP001152533"/>
    </source>
</evidence>
<dbReference type="NCBIfam" id="TIGR03026">
    <property type="entry name" value="NDP-sugDHase"/>
    <property type="match status" value="1"/>
</dbReference>
<dbReference type="GO" id="GO:0005634">
    <property type="term" value="C:nucleus"/>
    <property type="evidence" value="ECO:0007669"/>
    <property type="project" value="TreeGrafter"/>
</dbReference>
<dbReference type="GO" id="GO:0003979">
    <property type="term" value="F:UDP-glucose 6-dehydrogenase activity"/>
    <property type="evidence" value="ECO:0007669"/>
    <property type="project" value="UniProtKB-EC"/>
</dbReference>
<gene>
    <name evidence="11" type="ORF">CGXH109_LOCUS33305</name>
</gene>
<sequence>MSHPKEKKILACIGAGYVGGPTGAVLALQVPDIDVYILDKNAARVKAWNSDQLPVSEPGLHAVLQEIWGRPQPNLFFSTDLNGVVPKADIVFIAVETPSKLQDACIIGAGAAPDLRNFRAAVQQVGDLVTKDVIIVNKSTVPCGAAEETAQIMRQSLRPGIKCEVLSNPEFLAEGTAIENLLNPDRVLIGSSSAPGGLAAAATLSELYARWVPGERIVTMSTRSSEMSKLAANMLLSQRISSINALSAICDKLGADITEVSRACGLDARIGPSMLRASVGFGGSCFKKDVLHLASTAHALELDEVAAYFNSIVTLNEYQTERYARSLVEHRPTIYTLSVLGFAFKPNTGDTRESPAISFIRCLIMNGMSVKVYDPLVTKSGIVDAIRASLRSLAFLADSHLTVADDVYKACDGTNAVAVLNPWKNLEYDPTQRGPEQHDLGKVRWGKIARSMRAPKLLFDGHNFLNTHIVSLGFQLQGVGRHVSLNSDRVWREELAAEIEASGSSNGTFKEFTAFRVPQALHAANQLSKMNSNILHTISTKSSRRLSKLQSPSSGPWLLAFQRILTETSVTIDERCGPIRKRGGPPLEL</sequence>
<feature type="binding site" evidence="9">
    <location>
        <position position="140"/>
    </location>
    <ligand>
        <name>NAD(+)</name>
        <dbReference type="ChEBI" id="CHEBI:57540"/>
    </ligand>
</feature>
<protein>
    <recommendedName>
        <fullName evidence="3">UDP-glucose 6-dehydrogenase</fullName>
        <ecNumber evidence="3">1.1.1.22</ecNumber>
    </recommendedName>
</protein>
<dbReference type="GO" id="GO:0051287">
    <property type="term" value="F:NAD binding"/>
    <property type="evidence" value="ECO:0007669"/>
    <property type="project" value="InterPro"/>
</dbReference>
<dbReference type="InterPro" id="IPR017476">
    <property type="entry name" value="UDP-Glc/GDP-Man"/>
</dbReference>
<evidence type="ECO:0000256" key="8">
    <source>
        <dbReference type="PIRSR" id="PIRSR500134-2"/>
    </source>
</evidence>
<feature type="binding site" evidence="9">
    <location>
        <position position="174"/>
    </location>
    <ligand>
        <name>NAD(+)</name>
        <dbReference type="ChEBI" id="CHEBI:57540"/>
    </ligand>
</feature>
<reference evidence="11" key="1">
    <citation type="submission" date="2022-08" db="EMBL/GenBank/DDBJ databases">
        <authorList>
            <person name="Giroux E."/>
            <person name="Giroux E."/>
        </authorList>
    </citation>
    <scope>NUCLEOTIDE SEQUENCE</scope>
    <source>
        <strain evidence="11">H1091258</strain>
    </source>
</reference>
<dbReference type="InterPro" id="IPR036291">
    <property type="entry name" value="NAD(P)-bd_dom_sf"/>
</dbReference>
<dbReference type="SUPFAM" id="SSF51735">
    <property type="entry name" value="NAD(P)-binding Rossmann-fold domains"/>
    <property type="match status" value="1"/>
</dbReference>
<dbReference type="Proteomes" id="UP001152533">
    <property type="component" value="Unassembled WGS sequence"/>
</dbReference>
<organism evidence="11 12">
    <name type="scientific">Colletotrichum noveboracense</name>
    <dbReference type="NCBI Taxonomy" id="2664923"/>
    <lineage>
        <taxon>Eukaryota</taxon>
        <taxon>Fungi</taxon>
        <taxon>Dikarya</taxon>
        <taxon>Ascomycota</taxon>
        <taxon>Pezizomycotina</taxon>
        <taxon>Sordariomycetes</taxon>
        <taxon>Hypocreomycetidae</taxon>
        <taxon>Glomerellales</taxon>
        <taxon>Glomerellaceae</taxon>
        <taxon>Colletotrichum</taxon>
        <taxon>Colletotrichum gloeosporioides species complex</taxon>
    </lineage>
</organism>
<feature type="binding site" evidence="8">
    <location>
        <position position="345"/>
    </location>
    <ligand>
        <name>substrate</name>
    </ligand>
</feature>
<keyword evidence="5 9" id="KW-0520">NAD</keyword>
<comment type="catalytic activity">
    <reaction evidence="6">
        <text>UDP-alpha-D-glucose + 2 NAD(+) + H2O = UDP-alpha-D-glucuronate + 2 NADH + 3 H(+)</text>
        <dbReference type="Rhea" id="RHEA:23596"/>
        <dbReference type="ChEBI" id="CHEBI:15377"/>
        <dbReference type="ChEBI" id="CHEBI:15378"/>
        <dbReference type="ChEBI" id="CHEBI:57540"/>
        <dbReference type="ChEBI" id="CHEBI:57945"/>
        <dbReference type="ChEBI" id="CHEBI:58052"/>
        <dbReference type="ChEBI" id="CHEBI:58885"/>
        <dbReference type="EC" id="1.1.1.22"/>
    </reaction>
</comment>
<dbReference type="InterPro" id="IPR001732">
    <property type="entry name" value="UDP-Glc/GDP-Man_DH_N"/>
</dbReference>
<evidence type="ECO:0000313" key="11">
    <source>
        <dbReference type="EMBL" id="CAI0644207.1"/>
    </source>
</evidence>
<dbReference type="InterPro" id="IPR028357">
    <property type="entry name" value="UDPglc_DH_bac"/>
</dbReference>
<comment type="caution">
    <text evidence="11">The sequence shown here is derived from an EMBL/GenBank/DDBJ whole genome shotgun (WGS) entry which is preliminary data.</text>
</comment>
<evidence type="ECO:0000256" key="1">
    <source>
        <dbReference type="ARBA" id="ARBA00004701"/>
    </source>
</evidence>
<dbReference type="Pfam" id="PF03721">
    <property type="entry name" value="UDPG_MGDP_dh_N"/>
    <property type="match status" value="1"/>
</dbReference>
<evidence type="ECO:0000256" key="2">
    <source>
        <dbReference type="ARBA" id="ARBA00006601"/>
    </source>
</evidence>
<dbReference type="Gene3D" id="3.40.50.720">
    <property type="entry name" value="NAD(P)-binding Rossmann-like Domain"/>
    <property type="match status" value="2"/>
</dbReference>
<feature type="active site" description="Nucleophile" evidence="7">
    <location>
        <position position="285"/>
    </location>
</feature>
<dbReference type="GO" id="GO:0006024">
    <property type="term" value="P:glycosaminoglycan biosynthetic process"/>
    <property type="evidence" value="ECO:0007669"/>
    <property type="project" value="TreeGrafter"/>
</dbReference>
<evidence type="ECO:0000256" key="7">
    <source>
        <dbReference type="PIRSR" id="PIRSR500134-1"/>
    </source>
</evidence>